<name>A0ABV0VKK5_9TELE</name>
<proteinExistence type="predicted"/>
<accession>A0ABV0VKK5</accession>
<evidence type="ECO:0000256" key="1">
    <source>
        <dbReference type="SAM" id="MobiDB-lite"/>
    </source>
</evidence>
<feature type="region of interest" description="Disordered" evidence="1">
    <location>
        <begin position="48"/>
        <end position="67"/>
    </location>
</feature>
<comment type="caution">
    <text evidence="2">The sequence shown here is derived from an EMBL/GenBank/DDBJ whole genome shotgun (WGS) entry which is preliminary data.</text>
</comment>
<sequence length="67" mass="7403">MSVHHLCKISQSIKRTDLLGNRSVLEGYLAASRQTLIVVVLILKAGHSQKPRALRGEKQRKSIEAPA</sequence>
<dbReference type="Proteomes" id="UP001482620">
    <property type="component" value="Unassembled WGS sequence"/>
</dbReference>
<gene>
    <name evidence="2" type="ORF">ILYODFUR_038593</name>
</gene>
<reference evidence="2 3" key="1">
    <citation type="submission" date="2021-06" db="EMBL/GenBank/DDBJ databases">
        <authorList>
            <person name="Palmer J.M."/>
        </authorList>
    </citation>
    <scope>NUCLEOTIDE SEQUENCE [LARGE SCALE GENOMIC DNA]</scope>
    <source>
        <strain evidence="3">if_2019</strain>
        <tissue evidence="2">Muscle</tissue>
    </source>
</reference>
<protein>
    <submittedName>
        <fullName evidence="2">Uncharacterized protein</fullName>
    </submittedName>
</protein>
<evidence type="ECO:0000313" key="3">
    <source>
        <dbReference type="Proteomes" id="UP001482620"/>
    </source>
</evidence>
<evidence type="ECO:0000313" key="2">
    <source>
        <dbReference type="EMBL" id="MEQ2257805.1"/>
    </source>
</evidence>
<feature type="compositionally biased region" description="Basic and acidic residues" evidence="1">
    <location>
        <begin position="54"/>
        <end position="67"/>
    </location>
</feature>
<keyword evidence="3" id="KW-1185">Reference proteome</keyword>
<organism evidence="2 3">
    <name type="scientific">Ilyodon furcidens</name>
    <name type="common">goldbreast splitfin</name>
    <dbReference type="NCBI Taxonomy" id="33524"/>
    <lineage>
        <taxon>Eukaryota</taxon>
        <taxon>Metazoa</taxon>
        <taxon>Chordata</taxon>
        <taxon>Craniata</taxon>
        <taxon>Vertebrata</taxon>
        <taxon>Euteleostomi</taxon>
        <taxon>Actinopterygii</taxon>
        <taxon>Neopterygii</taxon>
        <taxon>Teleostei</taxon>
        <taxon>Neoteleostei</taxon>
        <taxon>Acanthomorphata</taxon>
        <taxon>Ovalentaria</taxon>
        <taxon>Atherinomorphae</taxon>
        <taxon>Cyprinodontiformes</taxon>
        <taxon>Goodeidae</taxon>
        <taxon>Ilyodon</taxon>
    </lineage>
</organism>
<dbReference type="EMBL" id="JAHRIQ010114042">
    <property type="protein sequence ID" value="MEQ2257805.1"/>
    <property type="molecule type" value="Genomic_DNA"/>
</dbReference>